<dbReference type="InterPro" id="IPR038606">
    <property type="entry name" value="To_sf"/>
</dbReference>
<dbReference type="SMART" id="SM00700">
    <property type="entry name" value="JHBP"/>
    <property type="match status" value="1"/>
</dbReference>
<evidence type="ECO:0000256" key="2">
    <source>
        <dbReference type="SAM" id="SignalP"/>
    </source>
</evidence>
<name>A0A482XW98_LAOST</name>
<evidence type="ECO:0008006" key="5">
    <source>
        <dbReference type="Google" id="ProtNLM"/>
    </source>
</evidence>
<dbReference type="AlphaFoldDB" id="A0A482XW98"/>
<protein>
    <recommendedName>
        <fullName evidence="5">Lipid-binding serum glycoprotein N-terminal domain-containing protein</fullName>
    </recommendedName>
</protein>
<dbReference type="OrthoDB" id="6630845at2759"/>
<feature type="compositionally biased region" description="Low complexity" evidence="1">
    <location>
        <begin position="637"/>
        <end position="652"/>
    </location>
</feature>
<feature type="signal peptide" evidence="2">
    <location>
        <begin position="1"/>
        <end position="17"/>
    </location>
</feature>
<reference evidence="3 4" key="1">
    <citation type="journal article" date="2017" name="Gigascience">
        <title>Genome sequence of the small brown planthopper, Laodelphax striatellus.</title>
        <authorList>
            <person name="Zhu J."/>
            <person name="Jiang F."/>
            <person name="Wang X."/>
            <person name="Yang P."/>
            <person name="Bao Y."/>
            <person name="Zhao W."/>
            <person name="Wang W."/>
            <person name="Lu H."/>
            <person name="Wang Q."/>
            <person name="Cui N."/>
            <person name="Li J."/>
            <person name="Chen X."/>
            <person name="Luo L."/>
            <person name="Yu J."/>
            <person name="Kang L."/>
            <person name="Cui F."/>
        </authorList>
    </citation>
    <scope>NUCLEOTIDE SEQUENCE [LARGE SCALE GENOMIC DNA]</scope>
    <source>
        <strain evidence="3">Lst14</strain>
    </source>
</reference>
<comment type="caution">
    <text evidence="3">The sequence shown here is derived from an EMBL/GenBank/DDBJ whole genome shotgun (WGS) entry which is preliminary data.</text>
</comment>
<accession>A0A482XW98</accession>
<dbReference type="PANTHER" id="PTHR11008">
    <property type="entry name" value="PROTEIN TAKEOUT-LIKE PROTEIN"/>
    <property type="match status" value="1"/>
</dbReference>
<proteinExistence type="predicted"/>
<feature type="compositionally biased region" description="Low complexity" evidence="1">
    <location>
        <begin position="618"/>
        <end position="630"/>
    </location>
</feature>
<dbReference type="InterPro" id="IPR010562">
    <property type="entry name" value="Haemolymph_juvenile_hormone-bd"/>
</dbReference>
<dbReference type="EMBL" id="QKKF02000111">
    <property type="protein sequence ID" value="RZF49290.1"/>
    <property type="molecule type" value="Genomic_DNA"/>
</dbReference>
<evidence type="ECO:0000313" key="3">
    <source>
        <dbReference type="EMBL" id="RZF49290.1"/>
    </source>
</evidence>
<feature type="compositionally biased region" description="Pro residues" evidence="1">
    <location>
        <begin position="547"/>
        <end position="565"/>
    </location>
</feature>
<gene>
    <name evidence="3" type="ORF">LSTR_LSTR011814</name>
</gene>
<feature type="region of interest" description="Disordered" evidence="1">
    <location>
        <begin position="486"/>
        <end position="652"/>
    </location>
</feature>
<keyword evidence="2" id="KW-0732">Signal</keyword>
<feature type="compositionally biased region" description="Polar residues" evidence="1">
    <location>
        <begin position="595"/>
        <end position="617"/>
    </location>
</feature>
<organism evidence="3 4">
    <name type="scientific">Laodelphax striatellus</name>
    <name type="common">Small brown planthopper</name>
    <name type="synonym">Delphax striatella</name>
    <dbReference type="NCBI Taxonomy" id="195883"/>
    <lineage>
        <taxon>Eukaryota</taxon>
        <taxon>Metazoa</taxon>
        <taxon>Ecdysozoa</taxon>
        <taxon>Arthropoda</taxon>
        <taxon>Hexapoda</taxon>
        <taxon>Insecta</taxon>
        <taxon>Pterygota</taxon>
        <taxon>Neoptera</taxon>
        <taxon>Paraneoptera</taxon>
        <taxon>Hemiptera</taxon>
        <taxon>Auchenorrhyncha</taxon>
        <taxon>Fulgoroidea</taxon>
        <taxon>Delphacidae</taxon>
        <taxon>Criomorphinae</taxon>
        <taxon>Laodelphax</taxon>
    </lineage>
</organism>
<dbReference type="Gene3D" id="3.15.10.30">
    <property type="entry name" value="Haemolymph juvenile hormone binding protein"/>
    <property type="match status" value="1"/>
</dbReference>
<feature type="compositionally biased region" description="Low complexity" evidence="1">
    <location>
        <begin position="525"/>
        <end position="546"/>
    </location>
</feature>
<dbReference type="SMR" id="A0A482XW98"/>
<feature type="chain" id="PRO_5019736965" description="Lipid-binding serum glycoprotein N-terminal domain-containing protein" evidence="2">
    <location>
        <begin position="18"/>
        <end position="879"/>
    </location>
</feature>
<evidence type="ECO:0000256" key="1">
    <source>
        <dbReference type="SAM" id="MobiDB-lite"/>
    </source>
</evidence>
<feature type="region of interest" description="Disordered" evidence="1">
    <location>
        <begin position="677"/>
        <end position="743"/>
    </location>
</feature>
<dbReference type="PANTHER" id="PTHR11008:SF9">
    <property type="entry name" value="PROTEIN TAKEOUT-LIKE PROTEIN"/>
    <property type="match status" value="1"/>
</dbReference>
<dbReference type="STRING" id="195883.A0A482XW98"/>
<keyword evidence="4" id="KW-1185">Reference proteome</keyword>
<feature type="compositionally biased region" description="Polar residues" evidence="1">
    <location>
        <begin position="724"/>
        <end position="743"/>
    </location>
</feature>
<feature type="compositionally biased region" description="Acidic residues" evidence="1">
    <location>
        <begin position="572"/>
        <end position="583"/>
    </location>
</feature>
<feature type="compositionally biased region" description="Low complexity" evidence="1">
    <location>
        <begin position="677"/>
        <end position="712"/>
    </location>
</feature>
<sequence length="879" mass="96821">MQALALLLVTVIVSTIGSTTKIRILDRNKNSSNDSKKQESDVEEADLNSLLNKLANKLKSTLDNNDPYKVPYTKLKMNNKLMRVDGLIEESSVLDASSMNIQTLSVKEKNTYYIGSNVTMSLFHMMGEYDLDLYVVEQVYITGKGNYRISLENTRVMTVIEVIENDAMLLKVKDFHLKYDVGEIKVDVSGLFGGGAVGSLVGNVLNDLIKKIVTDYNPLLTKIAREIGRTMLKSKIDGLTMTNVTEIINQIIEDFMFGYGFLKHERHELNKHKMGLLILLAALVQSSLAGNLYAPTAYGAAPVPYVAQPATYASSLRTSVGYGPLARFRISALGYSPAVPAVAAPVAPVAAPVAAPVFQSYAAPVAPVLARYGTPLVTRYAAVPAVANVPVTKYEAQPGYIQNYIDVAHQKVATSKVQIRRPAVQKSFYDIEERIVVRPVGSAVLEFDQPTSRSQSGPTLFRSAHYYPAAHPVNAVPVGISHLPTAPAGVAPPQTSTEEYLPPSAPSAPEEDNQDTTSTPPPQNFPQQQPNFPQQTPNFPQQQPNFPQQPPNFPQQPPNFPPQGPSFPATSPEEDSSQFDDSDSVTIENPDVRARSQQPMQSRNENRMTSSQFSTTRQGLNQVQGQQQIQFRSSLPQQQQDSTISTQQSQLQDSNQLFTAALLSGRRLQTQFRINVPQQQDSQQPQVQTQQQMQQDQEQQQQQPQSRASPQQTEARFLSEAPQLRSNNFIPQQNSVPQSRSLSSDVIISTRNSLSEEENMQNQQRLIELLTGRNNIAEVRSGVSVESLGEAGQVRTRVLSVTPAPPSANGDERVSTRRVVVSRPIQTLQEVDVVQPFTKLQRVAVQQPALIKTARVGLARVNTLAPVPVASYSPYAYVH</sequence>
<evidence type="ECO:0000313" key="4">
    <source>
        <dbReference type="Proteomes" id="UP000291343"/>
    </source>
</evidence>
<dbReference type="Pfam" id="PF06585">
    <property type="entry name" value="JHBP"/>
    <property type="match status" value="1"/>
</dbReference>
<dbReference type="Proteomes" id="UP000291343">
    <property type="component" value="Unassembled WGS sequence"/>
</dbReference>
<dbReference type="InParanoid" id="A0A482XW98"/>